<sequence length="108" mass="11783">MAGNPLTDPNWASDLTDTIVETIDKVRDRTTKPIVMVARGLVFGILVAFLGMMAVALLLIAISRGLVNLLEWPLDHDTSVWVSHLVLGSIFCLIGTICMIKRHGKEGV</sequence>
<keyword evidence="1" id="KW-0472">Membrane</keyword>
<dbReference type="AlphaFoldDB" id="A0A6J6GIQ6"/>
<organism evidence="2">
    <name type="scientific">freshwater metagenome</name>
    <dbReference type="NCBI Taxonomy" id="449393"/>
    <lineage>
        <taxon>unclassified sequences</taxon>
        <taxon>metagenomes</taxon>
        <taxon>ecological metagenomes</taxon>
    </lineage>
</organism>
<keyword evidence="1" id="KW-1133">Transmembrane helix</keyword>
<protein>
    <submittedName>
        <fullName evidence="2">Unannotated protein</fullName>
    </submittedName>
</protein>
<keyword evidence="1" id="KW-0812">Transmembrane</keyword>
<evidence type="ECO:0000313" key="2">
    <source>
        <dbReference type="EMBL" id="CAB4596668.1"/>
    </source>
</evidence>
<dbReference type="EMBL" id="CAEZTS010000246">
    <property type="protein sequence ID" value="CAB4596668.1"/>
    <property type="molecule type" value="Genomic_DNA"/>
</dbReference>
<proteinExistence type="predicted"/>
<reference evidence="2" key="1">
    <citation type="submission" date="2020-05" db="EMBL/GenBank/DDBJ databases">
        <authorList>
            <person name="Chiriac C."/>
            <person name="Salcher M."/>
            <person name="Ghai R."/>
            <person name="Kavagutti S V."/>
        </authorList>
    </citation>
    <scope>NUCLEOTIDE SEQUENCE</scope>
</reference>
<feature type="transmembrane region" description="Helical" evidence="1">
    <location>
        <begin position="37"/>
        <end position="61"/>
    </location>
</feature>
<accession>A0A6J6GIQ6</accession>
<feature type="transmembrane region" description="Helical" evidence="1">
    <location>
        <begin position="81"/>
        <end position="100"/>
    </location>
</feature>
<name>A0A6J6GIQ6_9ZZZZ</name>
<evidence type="ECO:0000256" key="1">
    <source>
        <dbReference type="SAM" id="Phobius"/>
    </source>
</evidence>
<gene>
    <name evidence="2" type="ORF">UFOPK1722_01944</name>
</gene>